<dbReference type="RefSeq" id="WP_127611276.1">
    <property type="nucleotide sequence ID" value="NZ_RXOL01000001.1"/>
</dbReference>
<dbReference type="Proteomes" id="UP000283003">
    <property type="component" value="Unassembled WGS sequence"/>
</dbReference>
<gene>
    <name evidence="3" type="ORF">EKN06_02445</name>
</gene>
<evidence type="ECO:0000313" key="4">
    <source>
        <dbReference type="Proteomes" id="UP000283003"/>
    </source>
</evidence>
<dbReference type="InterPro" id="IPR011990">
    <property type="entry name" value="TPR-like_helical_dom_sf"/>
</dbReference>
<feature type="repeat" description="TPR" evidence="1">
    <location>
        <begin position="119"/>
        <end position="152"/>
    </location>
</feature>
<dbReference type="AlphaFoldDB" id="A0A437H0D9"/>
<dbReference type="PROSITE" id="PS50005">
    <property type="entry name" value="TPR"/>
    <property type="match status" value="1"/>
</dbReference>
<proteinExistence type="predicted"/>
<keyword evidence="4" id="KW-1185">Reference proteome</keyword>
<protein>
    <recommendedName>
        <fullName evidence="5">Tetratricopeptide repeat protein</fullName>
    </recommendedName>
</protein>
<dbReference type="EMBL" id="RXOL01000001">
    <property type="protein sequence ID" value="RVQ69088.1"/>
    <property type="molecule type" value="Genomic_DNA"/>
</dbReference>
<feature type="chain" id="PRO_5019379584" description="Tetratricopeptide repeat protein" evidence="2">
    <location>
        <begin position="32"/>
        <end position="411"/>
    </location>
</feature>
<evidence type="ECO:0000256" key="1">
    <source>
        <dbReference type="PROSITE-ProRule" id="PRU00339"/>
    </source>
</evidence>
<keyword evidence="2" id="KW-0732">Signal</keyword>
<evidence type="ECO:0008006" key="5">
    <source>
        <dbReference type="Google" id="ProtNLM"/>
    </source>
</evidence>
<keyword evidence="1" id="KW-0802">TPR repeat</keyword>
<evidence type="ECO:0000313" key="3">
    <source>
        <dbReference type="EMBL" id="RVQ69088.1"/>
    </source>
</evidence>
<dbReference type="Gene3D" id="1.25.40.10">
    <property type="entry name" value="Tetratricopeptide repeat domain"/>
    <property type="match status" value="2"/>
</dbReference>
<dbReference type="Pfam" id="PF14559">
    <property type="entry name" value="TPR_19"/>
    <property type="match status" value="1"/>
</dbReference>
<reference evidence="3 4" key="1">
    <citation type="submission" date="2018-12" db="EMBL/GenBank/DDBJ databases">
        <title>Croceicoccus ponticola sp. nov., a lipolytic bacterium isolated from seawater.</title>
        <authorList>
            <person name="Yoon J.-H."/>
        </authorList>
    </citation>
    <scope>NUCLEOTIDE SEQUENCE [LARGE SCALE GENOMIC DNA]</scope>
    <source>
        <strain evidence="3 4">GM-16</strain>
    </source>
</reference>
<evidence type="ECO:0000256" key="2">
    <source>
        <dbReference type="SAM" id="SignalP"/>
    </source>
</evidence>
<sequence length="411" mass="43433">MKRSFSRAAMVVALSLGSVGMVGLAATPALAAKKKSGGGEYSAEFIKVYQPLSEKAAADPASAKAEVPALAALLSSADEKLAGGQVIYNIGTKTTDAAMQYQGIKLMIDSAKVPAEQQGNVYLAAGQLAYNLKDYPGARGYLQQAATLLPNDPQIPVVLTETYVQEKNFAQALSMLEQGIKVRAAAGQPASDADAFRGLAIAANNGLNDQAALWAVRVLESKPRAEYRTEAFKVLSALSRFGKEEELDLLRLMYRADALSMPQQYSAYLQAADARRRPAEVKALVEKGIAAGVLKSSNSLASDELTLAKSRYDTVLKELTADSKASLDASAAMAVGDTFLGYGKGADAEAMYRKALAGNVADKDRALTGLGIALADQGKFDEAKATFSQVSGPTRSQLARLWIAYVNDKVG</sequence>
<dbReference type="SUPFAM" id="SSF48452">
    <property type="entry name" value="TPR-like"/>
    <property type="match status" value="1"/>
</dbReference>
<comment type="caution">
    <text evidence="3">The sequence shown here is derived from an EMBL/GenBank/DDBJ whole genome shotgun (WGS) entry which is preliminary data.</text>
</comment>
<name>A0A437H0D9_9SPHN</name>
<organism evidence="3 4">
    <name type="scientific">Croceicoccus ponticola</name>
    <dbReference type="NCBI Taxonomy" id="2217664"/>
    <lineage>
        <taxon>Bacteria</taxon>
        <taxon>Pseudomonadati</taxon>
        <taxon>Pseudomonadota</taxon>
        <taxon>Alphaproteobacteria</taxon>
        <taxon>Sphingomonadales</taxon>
        <taxon>Erythrobacteraceae</taxon>
        <taxon>Croceicoccus</taxon>
    </lineage>
</organism>
<dbReference type="OrthoDB" id="7325958at2"/>
<feature type="signal peptide" evidence="2">
    <location>
        <begin position="1"/>
        <end position="31"/>
    </location>
</feature>
<accession>A0A437H0D9</accession>
<dbReference type="InterPro" id="IPR019734">
    <property type="entry name" value="TPR_rpt"/>
</dbReference>